<keyword evidence="4" id="KW-1185">Reference proteome</keyword>
<comment type="caution">
    <text evidence="3">The sequence shown here is derived from an EMBL/GenBank/DDBJ whole genome shotgun (WGS) entry which is preliminary data.</text>
</comment>
<protein>
    <submittedName>
        <fullName evidence="3">Uncharacterized protein</fullName>
    </submittedName>
</protein>
<gene>
    <name evidence="3" type="ORF">JJB07_08850</name>
</gene>
<feature type="region of interest" description="Disordered" evidence="1">
    <location>
        <begin position="1"/>
        <end position="27"/>
    </location>
</feature>
<accession>A0ABS1J933</accession>
<dbReference type="EMBL" id="JAEQNB010000002">
    <property type="protein sequence ID" value="MBL0386759.1"/>
    <property type="molecule type" value="Genomic_DNA"/>
</dbReference>
<evidence type="ECO:0000256" key="1">
    <source>
        <dbReference type="SAM" id="MobiDB-lite"/>
    </source>
</evidence>
<keyword evidence="2" id="KW-0812">Transmembrane</keyword>
<reference evidence="3 4" key="1">
    <citation type="submission" date="2021-01" db="EMBL/GenBank/DDBJ databases">
        <title>Tumebacillus sp. strain ITR2 16S ribosomal RNA gene Genome sequencing and assembly.</title>
        <authorList>
            <person name="Kang M."/>
        </authorList>
    </citation>
    <scope>NUCLEOTIDE SEQUENCE [LARGE SCALE GENOMIC DNA]</scope>
    <source>
        <strain evidence="3 4">ITR2</strain>
    </source>
</reference>
<dbReference type="RefSeq" id="WP_201633805.1">
    <property type="nucleotide sequence ID" value="NZ_JAEQNB010000002.1"/>
</dbReference>
<evidence type="ECO:0000313" key="4">
    <source>
        <dbReference type="Proteomes" id="UP000602284"/>
    </source>
</evidence>
<name>A0ABS1J933_9BACL</name>
<evidence type="ECO:0000256" key="2">
    <source>
        <dbReference type="SAM" id="Phobius"/>
    </source>
</evidence>
<proteinExistence type="predicted"/>
<keyword evidence="2" id="KW-1133">Transmembrane helix</keyword>
<organism evidence="3 4">
    <name type="scientific">Tumebacillus amylolyticus</name>
    <dbReference type="NCBI Taxonomy" id="2801339"/>
    <lineage>
        <taxon>Bacteria</taxon>
        <taxon>Bacillati</taxon>
        <taxon>Bacillota</taxon>
        <taxon>Bacilli</taxon>
        <taxon>Bacillales</taxon>
        <taxon>Alicyclobacillaceae</taxon>
        <taxon>Tumebacillus</taxon>
    </lineage>
</organism>
<sequence length="212" mass="23374">MSDPRWNHLPNELKSLGKKSPDTPADPAAFKERVLREYERRAAFHHRVRWLRQGMVVVGVCTAVVVGFLVAKPVVVQHDPSPSPSTAKQAQPPIEEVVYEASNVPNLPTQELTFLDATSAQKWLSTANLPSDKQIDPAREVGYYLLNGSLQSMTLSEGDLQVKISHVPGHLQVLRIPLTRLKLSGLSGKMLTIHIYDESGTTVVATTQVKVP</sequence>
<keyword evidence="2" id="KW-0472">Membrane</keyword>
<feature type="transmembrane region" description="Helical" evidence="2">
    <location>
        <begin position="50"/>
        <end position="71"/>
    </location>
</feature>
<evidence type="ECO:0000313" key="3">
    <source>
        <dbReference type="EMBL" id="MBL0386759.1"/>
    </source>
</evidence>
<dbReference type="Proteomes" id="UP000602284">
    <property type="component" value="Unassembled WGS sequence"/>
</dbReference>